<dbReference type="InterPro" id="IPR004268">
    <property type="entry name" value="MurJ"/>
</dbReference>
<keyword evidence="12" id="KW-1185">Reference proteome</keyword>
<dbReference type="PANTHER" id="PTHR47019">
    <property type="entry name" value="LIPID II FLIPPASE MURJ"/>
    <property type="match status" value="1"/>
</dbReference>
<sequence length="1224" mass="131114">MNQTAQNERASTSRLLSAGALMAGGTMVSRVLGFVRVALLAYVLGNGTRQADAYAVATTVPNALYILFAGGALNTVLVPQLVRAVKNDPDKGEAYTNRIMTAFLLIIGVVAVLLTIATPAVTWLYSDGQWHQPELADHYRAMVLLAYFCLPEIFFYGVFYLLGQVLNARDKFGPMMWAPIANNIVQLGVLGVYLALWGQSDGADPFSGPQIWLLGGGHLIGIIFQTAVMVWAMRKIDYRYRPRFDLKGTGLGHTFQLAKWTLGFVLVNQLALVVVTKLATSATAQGAGAGLLVYNNAYLIFVLPHSLITISLATAMLPSASRLAANGDLAGVGRETLRTINLTTTLLLPAAAAFIALAGPLTGLMFGQGQGAQDAGYVAWTLIAFAVGLVPFTVQYICLRAFYALEDTRATFVQQCLIAGLNIGFALLLVVPVHRPEWVAPALALSYSLAYLIGVGVSYQRLMKRLPGLSPAPVLRHLLRVGLAVAPAAVAAWFITQRITGGIGMQVLGLLVAGLVAVGLFLGLAKLLKIGEVTSMVSMVLRRGRTPQPATPAAEDPNTTPAEVGAETPEDDATAIRELADPDATRIRSLSEDSPRSLSEERTESPRSLSEERSESPGSLSEERSDESKGGFDSYLAQPTDDEPTEPVENTAEDVHPIQVRSGMELGGRYRLEEVLVRRANTQTWKAFDEVLSRPVLIHLLPPGGDNDDLMNAARKAAVATDSRFLRVLDAAPDPAPGTTQQDDDGTRLGPYIVCEYAAGQSLQTLLAAGPLSALEAAWLVREVADALSGMHVQGLFHQRISPDTVIITATGNIKIVGFLLEAEMVPSHHEIAAGEDPETVDVMDLGRLLYCTLVSRWPGGHAYGMPEAPMDAERRILTPRQVRAGVSPALDRICDQILSESPRHREVALRTANEVVVALTRVLGTADAAHDLERRMRYPVPVVQVDGEEPPLASPAALSPGSAFAEQDTAAIRTSDPDAPTGAYQPISTQRIAAVPATPRTPDDAEQTVVRGVPAHGASPAPTRRRENRAWLGWLIGLVLLVLVGSLIAVALRQNPAAGPGAAPSPVPTPTQWQIVRAADFDPQGDDRTENPGQVPQAYDNNPDTAWRTVNYREAEMSDKDGLGIVFDLGEVRPIARTELQLVGAPTAVELRIPAANPETVTAAPMNSAAQWRSLAQTRATTPQVTLAPAQPVRSRFVLVYLTELPADGSTYRGGIAEARFVG</sequence>
<dbReference type="PRINTS" id="PR01806">
    <property type="entry name" value="VIRFACTRMVIN"/>
</dbReference>
<keyword evidence="6 9" id="KW-1133">Transmembrane helix</keyword>
<keyword evidence="7 9" id="KW-0472">Membrane</keyword>
<dbReference type="GO" id="GO:0009252">
    <property type="term" value="P:peptidoglycan biosynthetic process"/>
    <property type="evidence" value="ECO:0007669"/>
    <property type="project" value="UniProtKB-KW"/>
</dbReference>
<dbReference type="OrthoDB" id="9786339at2"/>
<feature type="transmembrane region" description="Helical" evidence="9">
    <location>
        <begin position="411"/>
        <end position="432"/>
    </location>
</feature>
<keyword evidence="3 9" id="KW-0812">Transmembrane</keyword>
<keyword evidence="2" id="KW-1003">Cell membrane</keyword>
<keyword evidence="5" id="KW-0573">Peptidoglycan synthesis</keyword>
<feature type="transmembrane region" description="Helical" evidence="9">
    <location>
        <begin position="438"/>
        <end position="457"/>
    </location>
</feature>
<feature type="transmembrane region" description="Helical" evidence="9">
    <location>
        <begin position="478"/>
        <end position="495"/>
    </location>
</feature>
<feature type="transmembrane region" description="Helical" evidence="9">
    <location>
        <begin position="21"/>
        <end position="43"/>
    </location>
</feature>
<feature type="transmembrane region" description="Helical" evidence="9">
    <location>
        <begin position="377"/>
        <end position="399"/>
    </location>
</feature>
<dbReference type="GO" id="GO:0015648">
    <property type="term" value="F:lipid-linked peptidoglycan transporter activity"/>
    <property type="evidence" value="ECO:0007669"/>
    <property type="project" value="TreeGrafter"/>
</dbReference>
<comment type="subcellular location">
    <subcellularLocation>
        <location evidence="1">Cell membrane</location>
        <topology evidence="1">Multi-pass membrane protein</topology>
    </subcellularLocation>
</comment>
<dbReference type="GO" id="GO:0034204">
    <property type="term" value="P:lipid translocation"/>
    <property type="evidence" value="ECO:0007669"/>
    <property type="project" value="TreeGrafter"/>
</dbReference>
<evidence type="ECO:0000256" key="1">
    <source>
        <dbReference type="ARBA" id="ARBA00004651"/>
    </source>
</evidence>
<evidence type="ECO:0000313" key="12">
    <source>
        <dbReference type="Proteomes" id="UP000215896"/>
    </source>
</evidence>
<name>A0A255GPS8_9ACTN</name>
<dbReference type="EMBL" id="NMVO01000003">
    <property type="protein sequence ID" value="OYO16383.1"/>
    <property type="molecule type" value="Genomic_DNA"/>
</dbReference>
<feature type="transmembrane region" description="Helical" evidence="9">
    <location>
        <begin position="298"/>
        <end position="318"/>
    </location>
</feature>
<evidence type="ECO:0000256" key="9">
    <source>
        <dbReference type="SAM" id="Phobius"/>
    </source>
</evidence>
<evidence type="ECO:0000256" key="4">
    <source>
        <dbReference type="ARBA" id="ARBA00022960"/>
    </source>
</evidence>
<evidence type="ECO:0000256" key="5">
    <source>
        <dbReference type="ARBA" id="ARBA00022984"/>
    </source>
</evidence>
<dbReference type="InterPro" id="IPR011009">
    <property type="entry name" value="Kinase-like_dom_sf"/>
</dbReference>
<evidence type="ECO:0000256" key="3">
    <source>
        <dbReference type="ARBA" id="ARBA00022692"/>
    </source>
</evidence>
<dbReference type="RefSeq" id="WP_094404837.1">
    <property type="nucleotide sequence ID" value="NZ_NMVO01000003.1"/>
</dbReference>
<dbReference type="Pfam" id="PF03023">
    <property type="entry name" value="MurJ"/>
    <property type="match status" value="1"/>
</dbReference>
<comment type="caution">
    <text evidence="11">The sequence shown here is derived from an EMBL/GenBank/DDBJ whole genome shotgun (WGS) entry which is preliminary data.</text>
</comment>
<feature type="domain" description="Protein kinase" evidence="10">
    <location>
        <begin position="670"/>
        <end position="918"/>
    </location>
</feature>
<reference evidence="11 12" key="1">
    <citation type="submission" date="2017-07" db="EMBL/GenBank/DDBJ databases">
        <title>Draft whole genome sequences of clinical Proprionibacteriaceae strains.</title>
        <authorList>
            <person name="Bernier A.-M."/>
            <person name="Bernard K."/>
            <person name="Domingo M.-C."/>
        </authorList>
    </citation>
    <scope>NUCLEOTIDE SEQUENCE [LARGE SCALE GENOMIC DNA]</scope>
    <source>
        <strain evidence="11 12">NML 030167</strain>
    </source>
</reference>
<dbReference type="GO" id="GO:0004672">
    <property type="term" value="F:protein kinase activity"/>
    <property type="evidence" value="ECO:0007669"/>
    <property type="project" value="InterPro"/>
</dbReference>
<evidence type="ECO:0000256" key="2">
    <source>
        <dbReference type="ARBA" id="ARBA00022475"/>
    </source>
</evidence>
<feature type="transmembrane region" description="Helical" evidence="9">
    <location>
        <begin position="257"/>
        <end position="278"/>
    </location>
</feature>
<dbReference type="Gene3D" id="1.10.510.10">
    <property type="entry name" value="Transferase(Phosphotransferase) domain 1"/>
    <property type="match status" value="1"/>
</dbReference>
<dbReference type="AlphaFoldDB" id="A0A255GPS8"/>
<dbReference type="NCBIfam" id="TIGR01695">
    <property type="entry name" value="murJ_mviN"/>
    <property type="match status" value="1"/>
</dbReference>
<evidence type="ECO:0000256" key="7">
    <source>
        <dbReference type="ARBA" id="ARBA00023136"/>
    </source>
</evidence>
<feature type="transmembrane region" description="Helical" evidence="9">
    <location>
        <begin position="211"/>
        <end position="233"/>
    </location>
</feature>
<evidence type="ECO:0000256" key="8">
    <source>
        <dbReference type="SAM" id="MobiDB-lite"/>
    </source>
</evidence>
<proteinExistence type="predicted"/>
<dbReference type="GO" id="GO:0005524">
    <property type="term" value="F:ATP binding"/>
    <property type="evidence" value="ECO:0007669"/>
    <property type="project" value="InterPro"/>
</dbReference>
<dbReference type="Gene3D" id="2.60.120.260">
    <property type="entry name" value="Galactose-binding domain-like"/>
    <property type="match status" value="1"/>
</dbReference>
<dbReference type="GO" id="GO:0008360">
    <property type="term" value="P:regulation of cell shape"/>
    <property type="evidence" value="ECO:0007669"/>
    <property type="project" value="UniProtKB-KW"/>
</dbReference>
<feature type="compositionally biased region" description="Basic and acidic residues" evidence="8">
    <location>
        <begin position="574"/>
        <end position="630"/>
    </location>
</feature>
<feature type="transmembrane region" description="Helical" evidence="9">
    <location>
        <begin position="1032"/>
        <end position="1053"/>
    </location>
</feature>
<feature type="region of interest" description="Disordered" evidence="8">
    <location>
        <begin position="546"/>
        <end position="660"/>
    </location>
</feature>
<feature type="transmembrane region" description="Helical" evidence="9">
    <location>
        <begin position="507"/>
        <end position="528"/>
    </location>
</feature>
<protein>
    <submittedName>
        <fullName evidence="11">Murein biosynthesis integral membrane protein MurJ</fullName>
    </submittedName>
</protein>
<feature type="region of interest" description="Disordered" evidence="8">
    <location>
        <begin position="1083"/>
        <end position="1105"/>
    </location>
</feature>
<feature type="transmembrane region" description="Helical" evidence="9">
    <location>
        <begin position="175"/>
        <end position="196"/>
    </location>
</feature>
<feature type="transmembrane region" description="Helical" evidence="9">
    <location>
        <begin position="339"/>
        <end position="357"/>
    </location>
</feature>
<dbReference type="GO" id="GO:0005886">
    <property type="term" value="C:plasma membrane"/>
    <property type="evidence" value="ECO:0007669"/>
    <property type="project" value="UniProtKB-SubCell"/>
</dbReference>
<dbReference type="CDD" id="cd13123">
    <property type="entry name" value="MATE_MurJ_like"/>
    <property type="match status" value="1"/>
</dbReference>
<dbReference type="PANTHER" id="PTHR47019:SF1">
    <property type="entry name" value="LIPID II FLIPPASE MURJ"/>
    <property type="match status" value="1"/>
</dbReference>
<dbReference type="Proteomes" id="UP000215896">
    <property type="component" value="Unassembled WGS sequence"/>
</dbReference>
<evidence type="ECO:0000313" key="11">
    <source>
        <dbReference type="EMBL" id="OYO16383.1"/>
    </source>
</evidence>
<dbReference type="PROSITE" id="PS50011">
    <property type="entry name" value="PROTEIN_KINASE_DOM"/>
    <property type="match status" value="1"/>
</dbReference>
<evidence type="ECO:0000259" key="10">
    <source>
        <dbReference type="PROSITE" id="PS50011"/>
    </source>
</evidence>
<feature type="transmembrane region" description="Helical" evidence="9">
    <location>
        <begin position="103"/>
        <end position="125"/>
    </location>
</feature>
<feature type="transmembrane region" description="Helical" evidence="9">
    <location>
        <begin position="145"/>
        <end position="163"/>
    </location>
</feature>
<dbReference type="InterPro" id="IPR000719">
    <property type="entry name" value="Prot_kinase_dom"/>
</dbReference>
<organism evidence="11 12">
    <name type="scientific">Enemella evansiae</name>
    <dbReference type="NCBI Taxonomy" id="2016499"/>
    <lineage>
        <taxon>Bacteria</taxon>
        <taxon>Bacillati</taxon>
        <taxon>Actinomycetota</taxon>
        <taxon>Actinomycetes</taxon>
        <taxon>Propionibacteriales</taxon>
        <taxon>Propionibacteriaceae</taxon>
        <taxon>Enemella</taxon>
    </lineage>
</organism>
<dbReference type="SUPFAM" id="SSF56112">
    <property type="entry name" value="Protein kinase-like (PK-like)"/>
    <property type="match status" value="1"/>
</dbReference>
<feature type="transmembrane region" description="Helical" evidence="9">
    <location>
        <begin position="63"/>
        <end position="82"/>
    </location>
</feature>
<feature type="compositionally biased region" description="Polar residues" evidence="8">
    <location>
        <begin position="1092"/>
        <end position="1105"/>
    </location>
</feature>
<dbReference type="CDD" id="cd13973">
    <property type="entry name" value="PK_MviN-like"/>
    <property type="match status" value="1"/>
</dbReference>
<keyword evidence="4" id="KW-0133">Cell shape</keyword>
<accession>A0A255GPS8</accession>
<gene>
    <name evidence="11" type="primary">mviN</name>
    <name evidence="11" type="ORF">CGZ94_04155</name>
</gene>
<dbReference type="InterPro" id="IPR051050">
    <property type="entry name" value="Lipid_II_flippase_MurJ/MviN"/>
</dbReference>
<evidence type="ECO:0000256" key="6">
    <source>
        <dbReference type="ARBA" id="ARBA00022989"/>
    </source>
</evidence>